<sequence length="620" mass="68335">MATRECSALEMMMGDSSRTLWYEAWLVGAFLLFSTLGANAADPKRVLLLHSFGRDFAPFSEMTKSFQAALVKRSPEPLDIYEASIFTARFREPENEGSLVKYLQDLFSGRRLDLIVAQGGPAAAFVEKYRKQLFSDTAMVIAGVDARLTAAAALTPNATYIGVRLGLPAFVENILRVRPETTDIAVVIGNSPNEQYWAGELHREFQPFADRVHFEWLDASSLDEMLRRVARLPPQSAVLYFMLAVDGAGAVHPLDAAFTRISEVAAVPVFGYGDYHLGQGSVGGPADQTQALGQQTADVALRILAGERAGDIKTPLFGLGIPAYDWRELQRWGISEAILPPNSEVRFRSPGVWELYRWYIVGTISLVVLQTLLIASFLLQRAKRRTAEIGIRVKESELRVSYDQVRQLAGRLIYAQEEERTRIARELHDDVGQRVASLSIGLSSLRRRVSNPDGDTTRSELSGLQQQVVGLAKDLRDLSHELHPGALEHVGLLEALRGRCEEINGESGTRVDVEVADGWSEVADDVELCLYRVAQEALRNITKHAHARTARISLARGNGHVVMRITDDGGGFQENGSNGLHGIGLLSMRERVRMLEGTFEMESSSRGTVATVVIPTGEGH</sequence>
<keyword evidence="4" id="KW-0472">Membrane</keyword>
<evidence type="ECO:0000313" key="7">
    <source>
        <dbReference type="Proteomes" id="UP000216442"/>
    </source>
</evidence>
<organism evidence="6 7">
    <name type="scientific">Mesorhizobium temperatum</name>
    <dbReference type="NCBI Taxonomy" id="241416"/>
    <lineage>
        <taxon>Bacteria</taxon>
        <taxon>Pseudomonadati</taxon>
        <taxon>Pseudomonadota</taxon>
        <taxon>Alphaproteobacteria</taxon>
        <taxon>Hyphomicrobiales</taxon>
        <taxon>Phyllobacteriaceae</taxon>
        <taxon>Mesorhizobium</taxon>
    </lineage>
</organism>
<keyword evidence="2" id="KW-0418">Kinase</keyword>
<keyword evidence="4" id="KW-0812">Transmembrane</keyword>
<dbReference type="GO" id="GO:0000155">
    <property type="term" value="F:phosphorelay sensor kinase activity"/>
    <property type="evidence" value="ECO:0007669"/>
    <property type="project" value="InterPro"/>
</dbReference>
<dbReference type="PANTHER" id="PTHR24421">
    <property type="entry name" value="NITRATE/NITRITE SENSOR PROTEIN NARX-RELATED"/>
    <property type="match status" value="1"/>
</dbReference>
<evidence type="ECO:0000313" key="6">
    <source>
        <dbReference type="EMBL" id="PAQ06550.1"/>
    </source>
</evidence>
<keyword evidence="7" id="KW-1185">Reference proteome</keyword>
<evidence type="ECO:0000256" key="2">
    <source>
        <dbReference type="ARBA" id="ARBA00022777"/>
    </source>
</evidence>
<dbReference type="Gene3D" id="1.20.5.1930">
    <property type="match status" value="1"/>
</dbReference>
<dbReference type="GO" id="GO:0046983">
    <property type="term" value="F:protein dimerization activity"/>
    <property type="evidence" value="ECO:0007669"/>
    <property type="project" value="InterPro"/>
</dbReference>
<dbReference type="InterPro" id="IPR036890">
    <property type="entry name" value="HATPase_C_sf"/>
</dbReference>
<dbReference type="InterPro" id="IPR050482">
    <property type="entry name" value="Sensor_HK_TwoCompSys"/>
</dbReference>
<keyword evidence="4" id="KW-1133">Transmembrane helix</keyword>
<comment type="caution">
    <text evidence="6">The sequence shown here is derived from an EMBL/GenBank/DDBJ whole genome shotgun (WGS) entry which is preliminary data.</text>
</comment>
<dbReference type="Proteomes" id="UP000216442">
    <property type="component" value="Unassembled WGS sequence"/>
</dbReference>
<dbReference type="RefSeq" id="WP_095495204.1">
    <property type="nucleotide sequence ID" value="NZ_NPKJ01000066.1"/>
</dbReference>
<dbReference type="InterPro" id="IPR003594">
    <property type="entry name" value="HATPase_dom"/>
</dbReference>
<evidence type="ECO:0000256" key="3">
    <source>
        <dbReference type="ARBA" id="ARBA00023012"/>
    </source>
</evidence>
<dbReference type="AlphaFoldDB" id="A0A271LGW0"/>
<dbReference type="SUPFAM" id="SSF55874">
    <property type="entry name" value="ATPase domain of HSP90 chaperone/DNA topoisomerase II/histidine kinase"/>
    <property type="match status" value="1"/>
</dbReference>
<name>A0A271LGW0_9HYPH</name>
<reference evidence="6 7" key="1">
    <citation type="submission" date="2017-08" db="EMBL/GenBank/DDBJ databases">
        <title>Mesorhizobium wenxinae sp. nov., a novel rhizobial species isolated from root nodules of chickpea (Cicer arietinum L.).</title>
        <authorList>
            <person name="Zhang J."/>
        </authorList>
    </citation>
    <scope>NUCLEOTIDE SEQUENCE [LARGE SCALE GENOMIC DNA]</scope>
    <source>
        <strain evidence="6 7">SDW018</strain>
    </source>
</reference>
<dbReference type="Gene3D" id="3.30.565.10">
    <property type="entry name" value="Histidine kinase-like ATPase, C-terminal domain"/>
    <property type="match status" value="1"/>
</dbReference>
<gene>
    <name evidence="6" type="ORF">CIT26_25815</name>
</gene>
<evidence type="ECO:0000256" key="1">
    <source>
        <dbReference type="ARBA" id="ARBA00022679"/>
    </source>
</evidence>
<dbReference type="Gene3D" id="3.40.50.2300">
    <property type="match status" value="2"/>
</dbReference>
<dbReference type="InterPro" id="IPR005467">
    <property type="entry name" value="His_kinase_dom"/>
</dbReference>
<keyword evidence="1" id="KW-0808">Transferase</keyword>
<dbReference type="GO" id="GO:0016020">
    <property type="term" value="C:membrane"/>
    <property type="evidence" value="ECO:0007669"/>
    <property type="project" value="InterPro"/>
</dbReference>
<evidence type="ECO:0000259" key="5">
    <source>
        <dbReference type="PROSITE" id="PS50109"/>
    </source>
</evidence>
<dbReference type="InterPro" id="IPR011712">
    <property type="entry name" value="Sig_transdc_His_kin_sub3_dim/P"/>
</dbReference>
<dbReference type="Pfam" id="PF02518">
    <property type="entry name" value="HATPase_c"/>
    <property type="match status" value="1"/>
</dbReference>
<proteinExistence type="predicted"/>
<dbReference type="EMBL" id="NPKJ01000066">
    <property type="protein sequence ID" value="PAQ06550.1"/>
    <property type="molecule type" value="Genomic_DNA"/>
</dbReference>
<feature type="domain" description="Histidine kinase" evidence="5">
    <location>
        <begin position="530"/>
        <end position="618"/>
    </location>
</feature>
<dbReference type="Pfam" id="PF07730">
    <property type="entry name" value="HisKA_3"/>
    <property type="match status" value="1"/>
</dbReference>
<accession>A0A271LGW0</accession>
<keyword evidence="3" id="KW-0902">Two-component regulatory system</keyword>
<protein>
    <recommendedName>
        <fullName evidence="5">Histidine kinase domain-containing protein</fullName>
    </recommendedName>
</protein>
<dbReference type="PANTHER" id="PTHR24421:SF58">
    <property type="entry name" value="SIGNAL TRANSDUCTION HISTIDINE-PROTEIN KINASE_PHOSPHATASE UHPB"/>
    <property type="match status" value="1"/>
</dbReference>
<dbReference type="OrthoDB" id="9795133at2"/>
<dbReference type="PROSITE" id="PS50109">
    <property type="entry name" value="HIS_KIN"/>
    <property type="match status" value="1"/>
</dbReference>
<feature type="transmembrane region" description="Helical" evidence="4">
    <location>
        <begin position="356"/>
        <end position="379"/>
    </location>
</feature>
<dbReference type="SMART" id="SM00387">
    <property type="entry name" value="HATPase_c"/>
    <property type="match status" value="1"/>
</dbReference>
<dbReference type="CDD" id="cd16917">
    <property type="entry name" value="HATPase_UhpB-NarQ-NarX-like"/>
    <property type="match status" value="1"/>
</dbReference>
<evidence type="ECO:0000256" key="4">
    <source>
        <dbReference type="SAM" id="Phobius"/>
    </source>
</evidence>